<dbReference type="Gene3D" id="1.10.10.10">
    <property type="entry name" value="Winged helix-like DNA-binding domain superfamily/Winged helix DNA-binding domain"/>
    <property type="match status" value="1"/>
</dbReference>
<dbReference type="EMBL" id="JAROCC010000002">
    <property type="protein sequence ID" value="MDN4606740.1"/>
    <property type="molecule type" value="Genomic_DNA"/>
</dbReference>
<accession>A0ABT8JNL3</accession>
<evidence type="ECO:0000259" key="2">
    <source>
        <dbReference type="Pfam" id="PF12802"/>
    </source>
</evidence>
<sequence length="141" mass="16108">MGIDLTTRNVLDLMRGHYTQLRSLAEQIWGEEKDISITISEWYILSSIQEGNDTITKVCKQNDISRQAAHKFINGLEGKGLVVTTLSAERKGKKVINLTDLGRECYTETVVLKNRIDEQILASLGEDNFQRLLDLLDREWI</sequence>
<dbReference type="InterPro" id="IPR036390">
    <property type="entry name" value="WH_DNA-bd_sf"/>
</dbReference>
<dbReference type="Pfam" id="PF12802">
    <property type="entry name" value="MarR_2"/>
    <property type="match status" value="1"/>
</dbReference>
<dbReference type="InterPro" id="IPR039422">
    <property type="entry name" value="MarR/SlyA-like"/>
</dbReference>
<organism evidence="3 4">
    <name type="scientific">Sporosarcina highlanderae</name>
    <dbReference type="NCBI Taxonomy" id="3035916"/>
    <lineage>
        <taxon>Bacteria</taxon>
        <taxon>Bacillati</taxon>
        <taxon>Bacillota</taxon>
        <taxon>Bacilli</taxon>
        <taxon>Bacillales</taxon>
        <taxon>Caryophanaceae</taxon>
        <taxon>Sporosarcina</taxon>
    </lineage>
</organism>
<reference evidence="3" key="1">
    <citation type="submission" date="2023-03" db="EMBL/GenBank/DDBJ databases">
        <title>MT1 and MT2 Draft Genomes of Novel Species.</title>
        <authorList>
            <person name="Venkateswaran K."/>
        </authorList>
    </citation>
    <scope>NUCLEOTIDE SEQUENCE</scope>
    <source>
        <strain evidence="3">F6_3S_P_2</strain>
    </source>
</reference>
<comment type="caution">
    <text evidence="3">The sequence shown here is derived from an EMBL/GenBank/DDBJ whole genome shotgun (WGS) entry which is preliminary data.</text>
</comment>
<dbReference type="PANTHER" id="PTHR33164:SF43">
    <property type="entry name" value="HTH-TYPE TRANSCRIPTIONAL REPRESSOR YETL"/>
    <property type="match status" value="1"/>
</dbReference>
<keyword evidence="1" id="KW-0238">DNA-binding</keyword>
<feature type="domain" description="HTH marR-type" evidence="2">
    <location>
        <begin position="37"/>
        <end position="89"/>
    </location>
</feature>
<evidence type="ECO:0000313" key="3">
    <source>
        <dbReference type="EMBL" id="MDN4606740.1"/>
    </source>
</evidence>
<dbReference type="InterPro" id="IPR036388">
    <property type="entry name" value="WH-like_DNA-bd_sf"/>
</dbReference>
<protein>
    <submittedName>
        <fullName evidence="3">MarR family winged helix-turn-helix transcriptional regulator</fullName>
    </submittedName>
</protein>
<dbReference type="InterPro" id="IPR000835">
    <property type="entry name" value="HTH_MarR-typ"/>
</dbReference>
<name>A0ABT8JNL3_9BACL</name>
<dbReference type="Proteomes" id="UP001175097">
    <property type="component" value="Unassembled WGS sequence"/>
</dbReference>
<gene>
    <name evidence="3" type="ORF">P5G49_04525</name>
</gene>
<dbReference type="PANTHER" id="PTHR33164">
    <property type="entry name" value="TRANSCRIPTIONAL REGULATOR, MARR FAMILY"/>
    <property type="match status" value="1"/>
</dbReference>
<evidence type="ECO:0000313" key="4">
    <source>
        <dbReference type="Proteomes" id="UP001175097"/>
    </source>
</evidence>
<evidence type="ECO:0000256" key="1">
    <source>
        <dbReference type="ARBA" id="ARBA00023125"/>
    </source>
</evidence>
<dbReference type="RefSeq" id="WP_301242262.1">
    <property type="nucleotide sequence ID" value="NZ_JAROCC010000002.1"/>
</dbReference>
<proteinExistence type="predicted"/>
<dbReference type="SUPFAM" id="SSF46785">
    <property type="entry name" value="Winged helix' DNA-binding domain"/>
    <property type="match status" value="1"/>
</dbReference>
<keyword evidence="4" id="KW-1185">Reference proteome</keyword>